<organism evidence="4 5">
    <name type="scientific">Phoenix dactylifera</name>
    <name type="common">Date palm</name>
    <dbReference type="NCBI Taxonomy" id="42345"/>
    <lineage>
        <taxon>Eukaryota</taxon>
        <taxon>Viridiplantae</taxon>
        <taxon>Streptophyta</taxon>
        <taxon>Embryophyta</taxon>
        <taxon>Tracheophyta</taxon>
        <taxon>Spermatophyta</taxon>
        <taxon>Magnoliopsida</taxon>
        <taxon>Liliopsida</taxon>
        <taxon>Arecaceae</taxon>
        <taxon>Coryphoideae</taxon>
        <taxon>Phoeniceae</taxon>
        <taxon>Phoenix</taxon>
    </lineage>
</organism>
<feature type="domain" description="EF-hand" evidence="3">
    <location>
        <begin position="20"/>
        <end position="55"/>
    </location>
</feature>
<dbReference type="PROSITE" id="PS00018">
    <property type="entry name" value="EF_HAND_1"/>
    <property type="match status" value="3"/>
</dbReference>
<dbReference type="PRINTS" id="PR01697">
    <property type="entry name" value="PARVALBUMIN"/>
</dbReference>
<protein>
    <submittedName>
        <fullName evidence="5">Calcium-binding protein CP1-like</fullName>
    </submittedName>
</protein>
<reference evidence="5" key="2">
    <citation type="submission" date="2025-08" db="UniProtKB">
        <authorList>
            <consortium name="RefSeq"/>
        </authorList>
    </citation>
    <scope>IDENTIFICATION</scope>
    <source>
        <tissue evidence="5">Young leaves</tissue>
    </source>
</reference>
<sequence>MSFSDQYPSRRDAVTGAAAAAAADIQPAFDVLDADRDGKISRDDLKAFYSSFVASGPSEDDISSMISAADADCNGFVDFDEFQRVLGHRSAIGGAGSVMDEAFRVMDRDGDGKVGFEDLKAFLGWAGIPAGDEEIRAMIRMGGGDAADGVRFDAFAKIVAVDSPTPGIESNAPARGS</sequence>
<dbReference type="Pfam" id="PF00036">
    <property type="entry name" value="EF-hand_1"/>
    <property type="match status" value="1"/>
</dbReference>
<dbReference type="AlphaFoldDB" id="A0A8B7MSU2"/>
<evidence type="ECO:0000313" key="4">
    <source>
        <dbReference type="Proteomes" id="UP000228380"/>
    </source>
</evidence>
<dbReference type="PANTHER" id="PTHR23050">
    <property type="entry name" value="CALCIUM BINDING PROTEIN"/>
    <property type="match status" value="1"/>
</dbReference>
<dbReference type="CDD" id="cd00051">
    <property type="entry name" value="EFh"/>
    <property type="match status" value="1"/>
</dbReference>
<evidence type="ECO:0000259" key="3">
    <source>
        <dbReference type="PROSITE" id="PS50222"/>
    </source>
</evidence>
<dbReference type="OrthoDB" id="26525at2759"/>
<dbReference type="FunFam" id="1.10.238.10:FF:000178">
    <property type="entry name" value="Calmodulin-2 A"/>
    <property type="match status" value="1"/>
</dbReference>
<evidence type="ECO:0000313" key="5">
    <source>
        <dbReference type="RefSeq" id="XP_017696807.2"/>
    </source>
</evidence>
<dbReference type="RefSeq" id="XP_017696807.2">
    <property type="nucleotide sequence ID" value="XM_017841318.3"/>
</dbReference>
<keyword evidence="4" id="KW-1185">Reference proteome</keyword>
<dbReference type="GO" id="GO:0043226">
    <property type="term" value="C:organelle"/>
    <property type="evidence" value="ECO:0007669"/>
    <property type="project" value="UniProtKB-ARBA"/>
</dbReference>
<proteinExistence type="predicted"/>
<dbReference type="SMART" id="SM00054">
    <property type="entry name" value="EFh"/>
    <property type="match status" value="3"/>
</dbReference>
<dbReference type="KEGG" id="pda:103701140"/>
<gene>
    <name evidence="5" type="primary">LOC103701140</name>
</gene>
<dbReference type="SUPFAM" id="SSF47473">
    <property type="entry name" value="EF-hand"/>
    <property type="match status" value="1"/>
</dbReference>
<evidence type="ECO:0000256" key="2">
    <source>
        <dbReference type="ARBA" id="ARBA00022837"/>
    </source>
</evidence>
<feature type="domain" description="EF-hand" evidence="3">
    <location>
        <begin position="94"/>
        <end position="129"/>
    </location>
</feature>
<dbReference type="PROSITE" id="PS50222">
    <property type="entry name" value="EF_HAND_2"/>
    <property type="match status" value="3"/>
</dbReference>
<dbReference type="Pfam" id="PF13499">
    <property type="entry name" value="EF-hand_7"/>
    <property type="match status" value="1"/>
</dbReference>
<dbReference type="InterPro" id="IPR050145">
    <property type="entry name" value="Centrin_CML-like"/>
</dbReference>
<dbReference type="GeneID" id="103701140"/>
<accession>A0A8B7MSU2</accession>
<dbReference type="InterPro" id="IPR002048">
    <property type="entry name" value="EF_hand_dom"/>
</dbReference>
<keyword evidence="2" id="KW-0106">Calcium</keyword>
<dbReference type="InterPro" id="IPR018247">
    <property type="entry name" value="EF_Hand_1_Ca_BS"/>
</dbReference>
<dbReference type="InterPro" id="IPR011992">
    <property type="entry name" value="EF-hand-dom_pair"/>
</dbReference>
<evidence type="ECO:0000256" key="1">
    <source>
        <dbReference type="ARBA" id="ARBA00022737"/>
    </source>
</evidence>
<reference evidence="4" key="1">
    <citation type="journal article" date="2019" name="Nat. Commun.">
        <title>Genome-wide association mapping of date palm fruit traits.</title>
        <authorList>
            <person name="Hazzouri K.M."/>
            <person name="Gros-Balthazard M."/>
            <person name="Flowers J.M."/>
            <person name="Copetti D."/>
            <person name="Lemansour A."/>
            <person name="Lebrun M."/>
            <person name="Masmoudi K."/>
            <person name="Ferrand S."/>
            <person name="Dhar M.I."/>
            <person name="Fresquez Z.A."/>
            <person name="Rosas U."/>
            <person name="Zhang J."/>
            <person name="Talag J."/>
            <person name="Lee S."/>
            <person name="Kudrna D."/>
            <person name="Powell R.F."/>
            <person name="Leitch I.J."/>
            <person name="Krueger R.R."/>
            <person name="Wing R.A."/>
            <person name="Amiri K.M.A."/>
            <person name="Purugganan M.D."/>
        </authorList>
    </citation>
    <scope>NUCLEOTIDE SEQUENCE [LARGE SCALE GENOMIC DNA]</scope>
    <source>
        <strain evidence="4">cv. Khalas</strain>
    </source>
</reference>
<dbReference type="GO" id="GO:0005509">
    <property type="term" value="F:calcium ion binding"/>
    <property type="evidence" value="ECO:0007669"/>
    <property type="project" value="InterPro"/>
</dbReference>
<feature type="domain" description="EF-hand" evidence="3">
    <location>
        <begin position="57"/>
        <end position="92"/>
    </location>
</feature>
<dbReference type="Proteomes" id="UP000228380">
    <property type="component" value="Chromosome 3"/>
</dbReference>
<keyword evidence="1" id="KW-0677">Repeat</keyword>
<dbReference type="Gene3D" id="1.10.238.10">
    <property type="entry name" value="EF-hand"/>
    <property type="match status" value="1"/>
</dbReference>
<name>A0A8B7MSU2_PHODC</name>